<name>A0A6H5GBE8_9HEMI</name>
<accession>A0A6H5GBE8</accession>
<proteinExistence type="predicted"/>
<evidence type="ECO:0000256" key="1">
    <source>
        <dbReference type="SAM" id="MobiDB-lite"/>
    </source>
</evidence>
<feature type="non-terminal residue" evidence="2">
    <location>
        <position position="1"/>
    </location>
</feature>
<gene>
    <name evidence="2" type="ORF">NTEN_LOCUS5999</name>
</gene>
<sequence>SSCSGKSDSTQWSHPTNKKIRCRCRRRSAKFYFLSKRSTAITAKAITRVVVSTYERLERIVGVICESLMYWTGASRFLSFGYQHNGTYTLLILIGTRWRIQGVGHAPSPSSLRVSHLAHSAIDKCGTYENFIVDNLKRDIAHKTRGRFTAFFTDHKERNRLRPSLSHLLADVASLQFSKIYDNSFPLKTPGRRTADRQKNFTNPYDGLLTASPHDPHPPHSPPSVDPHSRPGVLQALDRKRRARQFNINNNNDISNRPYSQHFLGIRSRSMRKHFVCTFHWSISKKQTFRFHKTRKVSWRGAMVIEGLDTACSVPFASVFLRLFSNYVQITGVHPLGCLLLLKFLNRCQRRTGRPRKKIDIILCSGFWNLFPPTRHPNGTVASPRGITYAYYALSPILHLLRELDGSRAAGVILGRSSIPMANSLKKQKRSCGCWPCILTKLDFPLISRPALITGPSQARQVRPSTSIAGWPSSDESVLPDRRANGRWDIPTGVRRETCGREAITI</sequence>
<evidence type="ECO:0000313" key="3">
    <source>
        <dbReference type="Proteomes" id="UP000479000"/>
    </source>
</evidence>
<dbReference type="EMBL" id="CADCXU010009040">
    <property type="protein sequence ID" value="CAA9999734.1"/>
    <property type="molecule type" value="Genomic_DNA"/>
</dbReference>
<evidence type="ECO:0000313" key="2">
    <source>
        <dbReference type="EMBL" id="CAA9999734.1"/>
    </source>
</evidence>
<feature type="region of interest" description="Disordered" evidence="1">
    <location>
        <begin position="188"/>
        <end position="231"/>
    </location>
</feature>
<protein>
    <submittedName>
        <fullName evidence="2">Uncharacterized protein</fullName>
    </submittedName>
</protein>
<dbReference type="Proteomes" id="UP000479000">
    <property type="component" value="Unassembled WGS sequence"/>
</dbReference>
<reference evidence="2 3" key="1">
    <citation type="submission" date="2020-02" db="EMBL/GenBank/DDBJ databases">
        <authorList>
            <person name="Ferguson B K."/>
        </authorList>
    </citation>
    <scope>NUCLEOTIDE SEQUENCE [LARGE SCALE GENOMIC DNA]</scope>
</reference>
<keyword evidence="3" id="KW-1185">Reference proteome</keyword>
<dbReference type="AlphaFoldDB" id="A0A6H5GBE8"/>
<organism evidence="2 3">
    <name type="scientific">Nesidiocoris tenuis</name>
    <dbReference type="NCBI Taxonomy" id="355587"/>
    <lineage>
        <taxon>Eukaryota</taxon>
        <taxon>Metazoa</taxon>
        <taxon>Ecdysozoa</taxon>
        <taxon>Arthropoda</taxon>
        <taxon>Hexapoda</taxon>
        <taxon>Insecta</taxon>
        <taxon>Pterygota</taxon>
        <taxon>Neoptera</taxon>
        <taxon>Paraneoptera</taxon>
        <taxon>Hemiptera</taxon>
        <taxon>Heteroptera</taxon>
        <taxon>Panheteroptera</taxon>
        <taxon>Cimicomorpha</taxon>
        <taxon>Miridae</taxon>
        <taxon>Dicyphina</taxon>
        <taxon>Nesidiocoris</taxon>
    </lineage>
</organism>